<dbReference type="Proteomes" id="UP000190037">
    <property type="component" value="Unassembled WGS sequence"/>
</dbReference>
<gene>
    <name evidence="2" type="ORF">B4N89_24565</name>
</gene>
<dbReference type="EMBL" id="MWQN01000001">
    <property type="protein sequence ID" value="OPC83688.1"/>
    <property type="molecule type" value="Genomic_DNA"/>
</dbReference>
<feature type="domain" description="Tetracyclin repressor-like C-terminal group 31" evidence="1">
    <location>
        <begin position="91"/>
        <end position="199"/>
    </location>
</feature>
<dbReference type="OrthoDB" id="7506349at2"/>
<dbReference type="Pfam" id="PF17940">
    <property type="entry name" value="TetR_C_31"/>
    <property type="match status" value="1"/>
</dbReference>
<dbReference type="InterPro" id="IPR009057">
    <property type="entry name" value="Homeodomain-like_sf"/>
</dbReference>
<reference evidence="2 3" key="1">
    <citation type="submission" date="2017-03" db="EMBL/GenBank/DDBJ databases">
        <title>Draft genome sequence of Streptomyces scabrisporus NF3, endophyte isolated from Amphipterygium adstringens.</title>
        <authorList>
            <person name="Vazquez M."/>
            <person name="Ceapa C.D."/>
            <person name="Rodriguez Luna D."/>
            <person name="Sanchez Esquivel S."/>
        </authorList>
    </citation>
    <scope>NUCLEOTIDE SEQUENCE [LARGE SCALE GENOMIC DNA]</scope>
    <source>
        <strain evidence="2 3">NF3</strain>
    </source>
</reference>
<dbReference type="Gene3D" id="1.10.357.10">
    <property type="entry name" value="Tetracycline Repressor, domain 2"/>
    <property type="match status" value="1"/>
</dbReference>
<dbReference type="SUPFAM" id="SSF46689">
    <property type="entry name" value="Homeodomain-like"/>
    <property type="match status" value="1"/>
</dbReference>
<evidence type="ECO:0000313" key="3">
    <source>
        <dbReference type="Proteomes" id="UP000190037"/>
    </source>
</evidence>
<dbReference type="InterPro" id="IPR041583">
    <property type="entry name" value="TetR_C_31"/>
</dbReference>
<proteinExistence type="predicted"/>
<evidence type="ECO:0000313" key="2">
    <source>
        <dbReference type="EMBL" id="OPC83688.1"/>
    </source>
</evidence>
<dbReference type="AlphaFoldDB" id="A0A1T3P3K7"/>
<evidence type="ECO:0000259" key="1">
    <source>
        <dbReference type="Pfam" id="PF17940"/>
    </source>
</evidence>
<accession>A0A1T3P3K7</accession>
<dbReference type="STRING" id="159449.B4N89_24565"/>
<dbReference type="RefSeq" id="WP_078977979.1">
    <property type="nucleotide sequence ID" value="NZ_MWQN01000001.1"/>
</dbReference>
<protein>
    <submittedName>
        <fullName evidence="2">TetR family transcriptional regulator</fullName>
    </submittedName>
</protein>
<keyword evidence="3" id="KW-1185">Reference proteome</keyword>
<sequence>MTTAKRSPDRPDRLVLIGDTAIRLLVERGMRGLTHRAVDEAAGLPAGSTSYYARTRVALLEVALARMTVLEAGEFAPAPADGDLPPALPGDVDGVADMAATIVSEAIREGRAQKIARYELALEATRRPELRGVYDSAGVAFREAAVAMVAALGSPEPARHGRFLVAWCEGVMFDAIAGAGWATPPSRADIRTGIAELLAGMLGDTARRPRPKSPNE</sequence>
<organism evidence="2 3">
    <name type="scientific">Embleya scabrispora</name>
    <dbReference type="NCBI Taxonomy" id="159449"/>
    <lineage>
        <taxon>Bacteria</taxon>
        <taxon>Bacillati</taxon>
        <taxon>Actinomycetota</taxon>
        <taxon>Actinomycetes</taxon>
        <taxon>Kitasatosporales</taxon>
        <taxon>Streptomycetaceae</taxon>
        <taxon>Embleya</taxon>
    </lineage>
</organism>
<comment type="caution">
    <text evidence="2">The sequence shown here is derived from an EMBL/GenBank/DDBJ whole genome shotgun (WGS) entry which is preliminary data.</text>
</comment>
<name>A0A1T3P3K7_9ACTN</name>